<evidence type="ECO:0000313" key="3">
    <source>
        <dbReference type="EMBL" id="THV44870.1"/>
    </source>
</evidence>
<dbReference type="PANTHER" id="PTHR23159:SF31">
    <property type="entry name" value="CENTROSOME-ASSOCIATED PROTEIN CEP250 ISOFORM X1"/>
    <property type="match status" value="1"/>
</dbReference>
<dbReference type="Proteomes" id="UP000308671">
    <property type="component" value="Unassembled WGS sequence"/>
</dbReference>
<organism evidence="3 4">
    <name type="scientific">Botrytis galanthina</name>
    <dbReference type="NCBI Taxonomy" id="278940"/>
    <lineage>
        <taxon>Eukaryota</taxon>
        <taxon>Fungi</taxon>
        <taxon>Dikarya</taxon>
        <taxon>Ascomycota</taxon>
        <taxon>Pezizomycotina</taxon>
        <taxon>Leotiomycetes</taxon>
        <taxon>Helotiales</taxon>
        <taxon>Sclerotiniaceae</taxon>
        <taxon>Botrytis</taxon>
    </lineage>
</organism>
<evidence type="ECO:0000256" key="2">
    <source>
        <dbReference type="SAM" id="MobiDB-lite"/>
    </source>
</evidence>
<dbReference type="PANTHER" id="PTHR23159">
    <property type="entry name" value="CENTROSOMAL PROTEIN 2"/>
    <property type="match status" value="1"/>
</dbReference>
<feature type="region of interest" description="Disordered" evidence="2">
    <location>
        <begin position="1043"/>
        <end position="1065"/>
    </location>
</feature>
<feature type="compositionally biased region" description="Acidic residues" evidence="2">
    <location>
        <begin position="1053"/>
        <end position="1065"/>
    </location>
</feature>
<gene>
    <name evidence="3" type="ORF">BGAL_0564g00020</name>
</gene>
<reference evidence="3 4" key="1">
    <citation type="submission" date="2017-12" db="EMBL/GenBank/DDBJ databases">
        <title>Comparative genomics of Botrytis spp.</title>
        <authorList>
            <person name="Valero-Jimenez C.A."/>
            <person name="Tapia P."/>
            <person name="Veloso J."/>
            <person name="Silva-Moreno E."/>
            <person name="Staats M."/>
            <person name="Valdes J.H."/>
            <person name="Van Kan J.A.L."/>
        </authorList>
    </citation>
    <scope>NUCLEOTIDE SEQUENCE [LARGE SCALE GENOMIC DNA]</scope>
    <source>
        <strain evidence="3 4">MUCL435</strain>
    </source>
</reference>
<name>A0A4S8QJY3_9HELO</name>
<keyword evidence="1" id="KW-0175">Coiled coil</keyword>
<feature type="coiled-coil region" evidence="1">
    <location>
        <begin position="509"/>
        <end position="564"/>
    </location>
</feature>
<proteinExistence type="predicted"/>
<comment type="caution">
    <text evidence="3">The sequence shown here is derived from an EMBL/GenBank/DDBJ whole genome shotgun (WGS) entry which is preliminary data.</text>
</comment>
<evidence type="ECO:0000256" key="1">
    <source>
        <dbReference type="SAM" id="Coils"/>
    </source>
</evidence>
<feature type="coiled-coil region" evidence="1">
    <location>
        <begin position="774"/>
        <end position="854"/>
    </location>
</feature>
<keyword evidence="4" id="KW-1185">Reference proteome</keyword>
<sequence length="1065" mass="120473">MMDPDLPREALAMFNEEESQLLKLHDKSNALDINLLRAKYEHQQKLNSFAARKDSWYESVDQLFKSFLGLLSGGQTQLNSMKLTHDNIEVTLGTQDDEHSINKAWEESMKNTVESLMAEKSRNISTYHEQKKDISKSIDVLLDTTNSMISTIDNNNEASTDHNQSLVTALAENASLKLKLAKAEYELGLVTSLIPYTCGTSSQETLSLTHELKRVEDEKAELVLGLSATEDELESTRASLSDAYTEIESLEYKLNGKNHPNHDLRTLAVNVRLRFLNQATRRNSRGNYTAVRGLKVNDLGAIERGSAAVHGGDVRTDAFLIRNNIHNKFKDGYESLFLRIYGVSVDEVSQGRDGKYRLGSKYVEIADLRGTMSHCLSFSELSHDQGMDYSFDGLRFECNSIYHKYLGQFGSAAKAQDAFNNDQVIDAHLIAMRSISDHIVGLEKQRLRSDLHIMTFLGSSTTKKVKGIKSSIQEDIRRPLALLSQNVNRSKPTTEKLSSYITNESKKAISVLINQHEQAKSELEDHKSSESKMKNEVEELRTQIQELHDTIKRDRDDLRELNKIIEGDIQGTSSVPDTHEALLEKLIAREAAIDREILNLRDDKVISSAELWFDAVGRVDESIVHPNQASRDRNLSMRKEMYIMTKRSIAQDTKAALLLTKEDIRKQKLDILCNDSVEGHVPLAPPSPISMDSDQISFVAETPLHDPFIENAPQNRDSSWATINEESSNLPSRIFSEDNRTVQDSHRTILNREQSSNVLGGIFDEDTQTEEDSHRAALEENRSLRLQIQTTERKVQEWEGNFDRFKLDTQATIARLASEISFSEQSLQEYKNALDDADEVRGQLVHDLAQIEEEKDRLCVIVEEVGLPILARNAENMKRIKRDGVFTTLGNSHLPFNENLVHNGNYAATGGHIDAHLASILLSEKEIVSGPIISHEMFLNMYGVSVGEYRHLYKLSDRLDEMFNMHAMLVESGSFTEKTLSETRDSLFQNLFTQGLLQFDMIDAPNAVEKGRIFDSQDGEDQIQTFNEMLDIVKDIKRMQRDAKLEPVPEQLVSEDSDSEQSDAE</sequence>
<accession>A0A4S8QJY3</accession>
<protein>
    <submittedName>
        <fullName evidence="3">Uncharacterized protein</fullName>
    </submittedName>
</protein>
<evidence type="ECO:0000313" key="4">
    <source>
        <dbReference type="Proteomes" id="UP000308671"/>
    </source>
</evidence>
<dbReference type="AlphaFoldDB" id="A0A4S8QJY3"/>
<dbReference type="OrthoDB" id="3536079at2759"/>
<dbReference type="EMBL" id="PQXL01000563">
    <property type="protein sequence ID" value="THV44870.1"/>
    <property type="molecule type" value="Genomic_DNA"/>
</dbReference>